<dbReference type="AlphaFoldDB" id="A0AAE0NG61"/>
<protein>
    <recommendedName>
        <fullName evidence="8">Ankyrin repeat protein</fullName>
    </recommendedName>
</protein>
<dbReference type="SUPFAM" id="SSF48403">
    <property type="entry name" value="Ankyrin repeat"/>
    <property type="match status" value="1"/>
</dbReference>
<dbReference type="PROSITE" id="PS50297">
    <property type="entry name" value="ANK_REP_REGION"/>
    <property type="match status" value="1"/>
</dbReference>
<evidence type="ECO:0000259" key="5">
    <source>
        <dbReference type="Pfam" id="PF24883"/>
    </source>
</evidence>
<comment type="caution">
    <text evidence="6">The sequence shown here is derived from an EMBL/GenBank/DDBJ whole genome shotgun (WGS) entry which is preliminary data.</text>
</comment>
<dbReference type="Gene3D" id="1.25.40.20">
    <property type="entry name" value="Ankyrin repeat-containing domain"/>
    <property type="match status" value="1"/>
</dbReference>
<feature type="domain" description="GPI inositol-deacylase winged helix" evidence="4">
    <location>
        <begin position="215"/>
        <end position="307"/>
    </location>
</feature>
<dbReference type="PANTHER" id="PTHR10039:SF14">
    <property type="entry name" value="NACHT DOMAIN-CONTAINING PROTEIN"/>
    <property type="match status" value="1"/>
</dbReference>
<feature type="domain" description="Nephrocystin 3-like N-terminal" evidence="5">
    <location>
        <begin position="4"/>
        <end position="107"/>
    </location>
</feature>
<feature type="repeat" description="ANK" evidence="2">
    <location>
        <begin position="462"/>
        <end position="494"/>
    </location>
</feature>
<keyword evidence="1" id="KW-0677">Repeat</keyword>
<dbReference type="PROSITE" id="PS50088">
    <property type="entry name" value="ANK_REPEAT"/>
    <property type="match status" value="2"/>
</dbReference>
<dbReference type="EMBL" id="JAULSW010000005">
    <property type="protein sequence ID" value="KAK3380941.1"/>
    <property type="molecule type" value="Genomic_DNA"/>
</dbReference>
<dbReference type="Pfam" id="PF24883">
    <property type="entry name" value="NPHP3_N"/>
    <property type="match status" value="1"/>
</dbReference>
<dbReference type="InterPro" id="IPR002110">
    <property type="entry name" value="Ankyrin_rpt"/>
</dbReference>
<evidence type="ECO:0000256" key="2">
    <source>
        <dbReference type="PROSITE-ProRule" id="PRU00023"/>
    </source>
</evidence>
<evidence type="ECO:0000256" key="3">
    <source>
        <dbReference type="SAM" id="MobiDB-lite"/>
    </source>
</evidence>
<proteinExistence type="predicted"/>
<evidence type="ECO:0000256" key="1">
    <source>
        <dbReference type="ARBA" id="ARBA00022737"/>
    </source>
</evidence>
<evidence type="ECO:0000313" key="7">
    <source>
        <dbReference type="Proteomes" id="UP001285441"/>
    </source>
</evidence>
<feature type="repeat" description="ANK" evidence="2">
    <location>
        <begin position="509"/>
        <end position="538"/>
    </location>
</feature>
<organism evidence="6 7">
    <name type="scientific">Podospora didyma</name>
    <dbReference type="NCBI Taxonomy" id="330526"/>
    <lineage>
        <taxon>Eukaryota</taxon>
        <taxon>Fungi</taxon>
        <taxon>Dikarya</taxon>
        <taxon>Ascomycota</taxon>
        <taxon>Pezizomycotina</taxon>
        <taxon>Sordariomycetes</taxon>
        <taxon>Sordariomycetidae</taxon>
        <taxon>Sordariales</taxon>
        <taxon>Podosporaceae</taxon>
        <taxon>Podospora</taxon>
    </lineage>
</organism>
<sequence>MGAASALAAVMHQLFEKNGDRRELMEYAMKRHRSHGPGLATNLSELWQILVHYVGSPDAGEVVCVLDAFDECEEGDRETLLEQIKGFYEGTRGHAQGGRLRFLITSRPHDGIELALGKLLTIGALVHLDGDGLSREISDEINLVIDEKLPTITASFTEQERRQISGSLKEMKQRTYLWLRLTFDIIKKAPSRFGRVRDLENLLANLPSEVSEAYEQILSRSSDRRQTETLLNIVIAAQRSLTLHEANIALTLALDDTVLASIDDLSPWPTDRFKGVVQNLCGMLVTVCDGKLALIHQTARDFLLSPDSTQKDGAWRGCLSLAKAHRTISHACLHYLRLLAEHTSTASQLYLDPKEYQALQHDHYFLSYAAAHWPTHFVEAEMVLGSKPAIHITDNDHALALCDQVNAHVWAPQHFSRGSFLRWWTWTKLALAAYIGLAPVVEEILSQCSFDDDISLNMRCSDFGTPLQTAAAGGHESVVRVLLDKGAEVDQDGNIGHDDSRGGNKGYGTALRIAAARGYRDVVGTLLKHGANASCQKGKGTALEAARAGGHEDVVEILTNAERNGGGDNPAETSIEESGNESGSEMPLLPSWFDHDDFEAEMFWEGTPRHQPAQTSAWDNGRDGDSRLSPTGFPLPGYIPPEVSLKRAMALQYMIDAEGSYEFTELGEGHHKVGQLNMSVPWLRT</sequence>
<dbReference type="SMART" id="SM00248">
    <property type="entry name" value="ANK"/>
    <property type="match status" value="3"/>
</dbReference>
<dbReference type="PANTHER" id="PTHR10039">
    <property type="entry name" value="AMELOGENIN"/>
    <property type="match status" value="1"/>
</dbReference>
<keyword evidence="2" id="KW-0040">ANK repeat</keyword>
<evidence type="ECO:0008006" key="8">
    <source>
        <dbReference type="Google" id="ProtNLM"/>
    </source>
</evidence>
<reference evidence="6" key="1">
    <citation type="journal article" date="2023" name="Mol. Phylogenet. Evol.">
        <title>Genome-scale phylogeny and comparative genomics of the fungal order Sordariales.</title>
        <authorList>
            <person name="Hensen N."/>
            <person name="Bonometti L."/>
            <person name="Westerberg I."/>
            <person name="Brannstrom I.O."/>
            <person name="Guillou S."/>
            <person name="Cros-Aarteil S."/>
            <person name="Calhoun S."/>
            <person name="Haridas S."/>
            <person name="Kuo A."/>
            <person name="Mondo S."/>
            <person name="Pangilinan J."/>
            <person name="Riley R."/>
            <person name="LaButti K."/>
            <person name="Andreopoulos B."/>
            <person name="Lipzen A."/>
            <person name="Chen C."/>
            <person name="Yan M."/>
            <person name="Daum C."/>
            <person name="Ng V."/>
            <person name="Clum A."/>
            <person name="Steindorff A."/>
            <person name="Ohm R.A."/>
            <person name="Martin F."/>
            <person name="Silar P."/>
            <person name="Natvig D.O."/>
            <person name="Lalanne C."/>
            <person name="Gautier V."/>
            <person name="Ament-Velasquez S.L."/>
            <person name="Kruys A."/>
            <person name="Hutchinson M.I."/>
            <person name="Powell A.J."/>
            <person name="Barry K."/>
            <person name="Miller A.N."/>
            <person name="Grigoriev I.V."/>
            <person name="Debuchy R."/>
            <person name="Gladieux P."/>
            <person name="Hiltunen Thoren M."/>
            <person name="Johannesson H."/>
        </authorList>
    </citation>
    <scope>NUCLEOTIDE SEQUENCE</scope>
    <source>
        <strain evidence="6">CBS 232.78</strain>
    </source>
</reference>
<accession>A0AAE0NG61</accession>
<dbReference type="Proteomes" id="UP001285441">
    <property type="component" value="Unassembled WGS sequence"/>
</dbReference>
<evidence type="ECO:0000259" key="4">
    <source>
        <dbReference type="Pfam" id="PF22939"/>
    </source>
</evidence>
<gene>
    <name evidence="6" type="ORF">B0H63DRAFT_474618</name>
</gene>
<dbReference type="Pfam" id="PF22939">
    <property type="entry name" value="WHD_GPIID"/>
    <property type="match status" value="1"/>
</dbReference>
<feature type="region of interest" description="Disordered" evidence="3">
    <location>
        <begin position="561"/>
        <end position="585"/>
    </location>
</feature>
<dbReference type="InterPro" id="IPR036770">
    <property type="entry name" value="Ankyrin_rpt-contain_sf"/>
</dbReference>
<dbReference type="InterPro" id="IPR054471">
    <property type="entry name" value="GPIID_WHD"/>
</dbReference>
<evidence type="ECO:0000313" key="6">
    <source>
        <dbReference type="EMBL" id="KAK3380941.1"/>
    </source>
</evidence>
<reference evidence="6" key="2">
    <citation type="submission" date="2023-06" db="EMBL/GenBank/DDBJ databases">
        <authorList>
            <consortium name="Lawrence Berkeley National Laboratory"/>
            <person name="Haridas S."/>
            <person name="Hensen N."/>
            <person name="Bonometti L."/>
            <person name="Westerberg I."/>
            <person name="Brannstrom I.O."/>
            <person name="Guillou S."/>
            <person name="Cros-Aarteil S."/>
            <person name="Calhoun S."/>
            <person name="Kuo A."/>
            <person name="Mondo S."/>
            <person name="Pangilinan J."/>
            <person name="Riley R."/>
            <person name="LaButti K."/>
            <person name="Andreopoulos B."/>
            <person name="Lipzen A."/>
            <person name="Chen C."/>
            <person name="Yanf M."/>
            <person name="Daum C."/>
            <person name="Ng V."/>
            <person name="Clum A."/>
            <person name="Steindorff A."/>
            <person name="Ohm R."/>
            <person name="Martin F."/>
            <person name="Silar P."/>
            <person name="Natvig D."/>
            <person name="Lalanne C."/>
            <person name="Gautier V."/>
            <person name="Ament-velasquez S.L."/>
            <person name="Kruys A."/>
            <person name="Hutchinson M.I."/>
            <person name="Powell A.J."/>
            <person name="Barry K."/>
            <person name="Miller A.N."/>
            <person name="Grigoriev I.V."/>
            <person name="Debuchy R."/>
            <person name="Gladieux P."/>
            <person name="Thoren M.H."/>
            <person name="Johannesson H."/>
        </authorList>
    </citation>
    <scope>NUCLEOTIDE SEQUENCE</scope>
    <source>
        <strain evidence="6">CBS 232.78</strain>
    </source>
</reference>
<name>A0AAE0NG61_9PEZI</name>
<feature type="region of interest" description="Disordered" evidence="3">
    <location>
        <begin position="609"/>
        <end position="635"/>
    </location>
</feature>
<dbReference type="Pfam" id="PF00023">
    <property type="entry name" value="Ank"/>
    <property type="match status" value="2"/>
</dbReference>
<keyword evidence="7" id="KW-1185">Reference proteome</keyword>
<dbReference type="InterPro" id="IPR056884">
    <property type="entry name" value="NPHP3-like_N"/>
</dbReference>